<sequence length="291" mass="31100">MSAQARAPRLHATLAMAGPQALAPVHDDDYDSLGTAGQDAQRRSAYRARSDRLRALAGVRLDLAYGQGPRQCLDYFPAPLPGPVLVFVGSVLWRYWSKEDFAFLVRGPLAHGIHVALLSHTPVPRQTLSGVVDEVRLGLAWLGRHAGAFGGDGRRMLICGWSAGAHLAALCLDEPGVVGGLAVSGIYDLEPLLHTHGNDDLALDVRDALRLSPQHRMPGLKPLVLACGEHEPLALRRQAANFSNLRAHENGTMLTVPGCDHFSILEELADPAGTLMVHARALLATGSALAL</sequence>
<dbReference type="EMBL" id="VLTJ01000042">
    <property type="protein sequence ID" value="TSH88783.1"/>
    <property type="molecule type" value="Genomic_DNA"/>
</dbReference>
<name>A0A556A7C6_9BURK</name>
<dbReference type="InterPro" id="IPR019826">
    <property type="entry name" value="Carboxylesterase_B_AS"/>
</dbReference>
<dbReference type="OrthoDB" id="9771666at2"/>
<keyword evidence="4" id="KW-1185">Reference proteome</keyword>
<evidence type="ECO:0000313" key="3">
    <source>
        <dbReference type="EMBL" id="TSH88783.1"/>
    </source>
</evidence>
<evidence type="ECO:0000259" key="2">
    <source>
        <dbReference type="Pfam" id="PF20434"/>
    </source>
</evidence>
<dbReference type="Gene3D" id="3.40.50.1820">
    <property type="entry name" value="alpha/beta hydrolase"/>
    <property type="match status" value="1"/>
</dbReference>
<dbReference type="RefSeq" id="WP_143950899.1">
    <property type="nucleotide sequence ID" value="NZ_BAABMB010000005.1"/>
</dbReference>
<dbReference type="AlphaFoldDB" id="A0A556A7C6"/>
<protein>
    <submittedName>
        <fullName evidence="3">Carboxylesterase family protein</fullName>
    </submittedName>
</protein>
<organism evidence="3 4">
    <name type="scientific">Verticiella sediminum</name>
    <dbReference type="NCBI Taxonomy" id="1247510"/>
    <lineage>
        <taxon>Bacteria</taxon>
        <taxon>Pseudomonadati</taxon>
        <taxon>Pseudomonadota</taxon>
        <taxon>Betaproteobacteria</taxon>
        <taxon>Burkholderiales</taxon>
        <taxon>Alcaligenaceae</taxon>
        <taxon>Verticiella</taxon>
    </lineage>
</organism>
<dbReference type="PANTHER" id="PTHR48081">
    <property type="entry name" value="AB HYDROLASE SUPERFAMILY PROTEIN C4A8.06C"/>
    <property type="match status" value="1"/>
</dbReference>
<comment type="caution">
    <text evidence="3">The sequence shown here is derived from an EMBL/GenBank/DDBJ whole genome shotgun (WGS) entry which is preliminary data.</text>
</comment>
<dbReference type="InterPro" id="IPR049492">
    <property type="entry name" value="BD-FAE-like_dom"/>
</dbReference>
<dbReference type="SUPFAM" id="SSF53474">
    <property type="entry name" value="alpha/beta-Hydrolases"/>
    <property type="match status" value="1"/>
</dbReference>
<gene>
    <name evidence="3" type="ORF">FOZ76_24370</name>
</gene>
<keyword evidence="1" id="KW-0378">Hydrolase</keyword>
<dbReference type="PROSITE" id="PS00122">
    <property type="entry name" value="CARBOXYLESTERASE_B_1"/>
    <property type="match status" value="1"/>
</dbReference>
<dbReference type="Pfam" id="PF20434">
    <property type="entry name" value="BD-FAE"/>
    <property type="match status" value="1"/>
</dbReference>
<evidence type="ECO:0000313" key="4">
    <source>
        <dbReference type="Proteomes" id="UP000318405"/>
    </source>
</evidence>
<dbReference type="InterPro" id="IPR050300">
    <property type="entry name" value="GDXG_lipolytic_enzyme"/>
</dbReference>
<reference evidence="3 4" key="1">
    <citation type="submission" date="2019-07" db="EMBL/GenBank/DDBJ databases">
        <title>Qingshengfaniella alkalisoli gen. nov., sp. nov., isolated from saline soil.</title>
        <authorList>
            <person name="Xu L."/>
            <person name="Huang X.-X."/>
            <person name="Sun J.-Q."/>
        </authorList>
    </citation>
    <scope>NUCLEOTIDE SEQUENCE [LARGE SCALE GENOMIC DNA]</scope>
    <source>
        <strain evidence="3 4">DSM 27279</strain>
    </source>
</reference>
<dbReference type="Proteomes" id="UP000318405">
    <property type="component" value="Unassembled WGS sequence"/>
</dbReference>
<proteinExistence type="predicted"/>
<dbReference type="PANTHER" id="PTHR48081:SF33">
    <property type="entry name" value="KYNURENINE FORMAMIDASE"/>
    <property type="match status" value="1"/>
</dbReference>
<accession>A0A556A7C6</accession>
<evidence type="ECO:0000256" key="1">
    <source>
        <dbReference type="ARBA" id="ARBA00022801"/>
    </source>
</evidence>
<dbReference type="GO" id="GO:0016787">
    <property type="term" value="F:hydrolase activity"/>
    <property type="evidence" value="ECO:0007669"/>
    <property type="project" value="UniProtKB-KW"/>
</dbReference>
<dbReference type="InterPro" id="IPR029058">
    <property type="entry name" value="AB_hydrolase_fold"/>
</dbReference>
<feature type="domain" description="BD-FAE-like" evidence="2">
    <location>
        <begin position="85"/>
        <end position="170"/>
    </location>
</feature>